<dbReference type="CDD" id="cd02968">
    <property type="entry name" value="SCO"/>
    <property type="match status" value="1"/>
</dbReference>
<evidence type="ECO:0000256" key="2">
    <source>
        <dbReference type="ARBA" id="ARBA00023008"/>
    </source>
</evidence>
<keyword evidence="6" id="KW-1185">Reference proteome</keyword>
<dbReference type="Proteomes" id="UP000662888">
    <property type="component" value="Chromosome"/>
</dbReference>
<evidence type="ECO:0000256" key="1">
    <source>
        <dbReference type="ARBA" id="ARBA00010996"/>
    </source>
</evidence>
<dbReference type="InterPro" id="IPR003782">
    <property type="entry name" value="SCO1/SenC"/>
</dbReference>
<keyword evidence="2" id="KW-0186">Copper</keyword>
<proteinExistence type="inferred from homology"/>
<evidence type="ECO:0000256" key="3">
    <source>
        <dbReference type="SAM" id="SignalP"/>
    </source>
</evidence>
<dbReference type="InterPro" id="IPR036249">
    <property type="entry name" value="Thioredoxin-like_sf"/>
</dbReference>
<sequence>MRRVQGCALAALTALALHAVAAPARQFALPTPGTYRLEHIHKAPDGMVLDSDGSRHRLAEFTTGKITLFSFIYTYCTDARGCPLAYATLHTLKKTLGQDARTRERVRFVSMSFDPTYDTPQAMRSYGGEDARDRSKVEWRFLTSGSNAELAPLLDGFGQDVSVASERAPGQRLPALSHLLKVYLIDASGKVREIYSTSFLQPDVVLNDIRTLLLESAPQR</sequence>
<feature type="signal peptide" evidence="3">
    <location>
        <begin position="1"/>
        <end position="21"/>
    </location>
</feature>
<feature type="domain" description="Thioredoxin" evidence="4">
    <location>
        <begin position="37"/>
        <end position="214"/>
    </location>
</feature>
<dbReference type="PANTHER" id="PTHR12151">
    <property type="entry name" value="ELECTRON TRANSPORT PROTIN SCO1/SENC FAMILY MEMBER"/>
    <property type="match status" value="1"/>
</dbReference>
<evidence type="ECO:0000259" key="4">
    <source>
        <dbReference type="PROSITE" id="PS51352"/>
    </source>
</evidence>
<dbReference type="EMBL" id="CP065053">
    <property type="protein sequence ID" value="QPI48019.1"/>
    <property type="molecule type" value="Genomic_DNA"/>
</dbReference>
<feature type="chain" id="PRO_5046376148" evidence="3">
    <location>
        <begin position="22"/>
        <end position="220"/>
    </location>
</feature>
<reference evidence="5 6" key="1">
    <citation type="submission" date="2020-11" db="EMBL/GenBank/DDBJ databases">
        <authorList>
            <person name="Sun Q."/>
        </authorList>
    </citation>
    <scope>NUCLEOTIDE SEQUENCE [LARGE SCALE GENOMIC DNA]</scope>
    <source>
        <strain evidence="5 6">P8398</strain>
    </source>
</reference>
<name>A0AA49A696_9BURK</name>
<accession>A0AA49A696</accession>
<dbReference type="SUPFAM" id="SSF52833">
    <property type="entry name" value="Thioredoxin-like"/>
    <property type="match status" value="1"/>
</dbReference>
<organism evidence="5 6">
    <name type="scientific">Massilia antarctica</name>
    <dbReference type="NCBI Taxonomy" id="2765360"/>
    <lineage>
        <taxon>Bacteria</taxon>
        <taxon>Pseudomonadati</taxon>
        <taxon>Pseudomonadota</taxon>
        <taxon>Betaproteobacteria</taxon>
        <taxon>Burkholderiales</taxon>
        <taxon>Oxalobacteraceae</taxon>
        <taxon>Telluria group</taxon>
        <taxon>Massilia</taxon>
    </lineage>
</organism>
<evidence type="ECO:0000313" key="5">
    <source>
        <dbReference type="EMBL" id="QPI48019.1"/>
    </source>
</evidence>
<gene>
    <name evidence="5" type="ORF">IV454_20970</name>
</gene>
<dbReference type="PANTHER" id="PTHR12151:SF25">
    <property type="entry name" value="LINALOOL DEHYDRATASE_ISOMERASE DOMAIN-CONTAINING PROTEIN"/>
    <property type="match status" value="1"/>
</dbReference>
<dbReference type="PROSITE" id="PS51352">
    <property type="entry name" value="THIOREDOXIN_2"/>
    <property type="match status" value="1"/>
</dbReference>
<dbReference type="Gene3D" id="3.40.30.10">
    <property type="entry name" value="Glutaredoxin"/>
    <property type="match status" value="1"/>
</dbReference>
<protein>
    <submittedName>
        <fullName evidence="5">SCO family protein</fullName>
    </submittedName>
</protein>
<dbReference type="Pfam" id="PF02630">
    <property type="entry name" value="SCO1-SenC"/>
    <property type="match status" value="1"/>
</dbReference>
<comment type="similarity">
    <text evidence="1">Belongs to the SCO1/2 family.</text>
</comment>
<dbReference type="InterPro" id="IPR013766">
    <property type="entry name" value="Thioredoxin_domain"/>
</dbReference>
<keyword evidence="3" id="KW-0732">Signal</keyword>
<evidence type="ECO:0000313" key="6">
    <source>
        <dbReference type="Proteomes" id="UP000662888"/>
    </source>
</evidence>